<dbReference type="EMBL" id="QBMP01000325">
    <property type="protein sequence ID" value="PZO46109.1"/>
    <property type="molecule type" value="Genomic_DNA"/>
</dbReference>
<gene>
    <name evidence="2" type="ORF">DCF15_20730</name>
</gene>
<reference evidence="3" key="1">
    <citation type="submission" date="2018-04" db="EMBL/GenBank/DDBJ databases">
        <authorList>
            <person name="Cornet L."/>
        </authorList>
    </citation>
    <scope>NUCLEOTIDE SEQUENCE [LARGE SCALE GENOMIC DNA]</scope>
</reference>
<name>A0A2W4WW01_9CYAN</name>
<sequence>MSRFDDILGAAGKQQSKASPEQAKANHDSSDARTEFWSAMEKPERSPTIKLSVSVPLTLNELVEEKARSLGISKNELINKMLTYLLE</sequence>
<evidence type="ECO:0000313" key="2">
    <source>
        <dbReference type="EMBL" id="PZO46109.1"/>
    </source>
</evidence>
<accession>A0A2W4WW01</accession>
<evidence type="ECO:0000313" key="3">
    <source>
        <dbReference type="Proteomes" id="UP000249794"/>
    </source>
</evidence>
<dbReference type="AlphaFoldDB" id="A0A2W4WW01"/>
<feature type="region of interest" description="Disordered" evidence="1">
    <location>
        <begin position="1"/>
        <end position="45"/>
    </location>
</feature>
<organism evidence="2 3">
    <name type="scientific">Phormidesmis priestleyi</name>
    <dbReference type="NCBI Taxonomy" id="268141"/>
    <lineage>
        <taxon>Bacteria</taxon>
        <taxon>Bacillati</taxon>
        <taxon>Cyanobacteriota</taxon>
        <taxon>Cyanophyceae</taxon>
        <taxon>Leptolyngbyales</taxon>
        <taxon>Leptolyngbyaceae</taxon>
        <taxon>Phormidesmis</taxon>
    </lineage>
</organism>
<protein>
    <submittedName>
        <fullName evidence="2">Uncharacterized protein</fullName>
    </submittedName>
</protein>
<evidence type="ECO:0000256" key="1">
    <source>
        <dbReference type="SAM" id="MobiDB-lite"/>
    </source>
</evidence>
<proteinExistence type="predicted"/>
<feature type="compositionally biased region" description="Basic and acidic residues" evidence="1">
    <location>
        <begin position="24"/>
        <end position="34"/>
    </location>
</feature>
<comment type="caution">
    <text evidence="2">The sequence shown here is derived from an EMBL/GenBank/DDBJ whole genome shotgun (WGS) entry which is preliminary data.</text>
</comment>
<reference evidence="2 3" key="2">
    <citation type="submission" date="2018-06" db="EMBL/GenBank/DDBJ databases">
        <title>Metagenomic assembly of (sub)arctic Cyanobacteria and their associated microbiome from non-axenic cultures.</title>
        <authorList>
            <person name="Baurain D."/>
        </authorList>
    </citation>
    <scope>NUCLEOTIDE SEQUENCE [LARGE SCALE GENOMIC DNA]</scope>
    <source>
        <strain evidence="2">ULC027bin1</strain>
    </source>
</reference>
<dbReference type="Proteomes" id="UP000249794">
    <property type="component" value="Unassembled WGS sequence"/>
</dbReference>